<dbReference type="OrthoDB" id="1641903at2759"/>
<comment type="subcellular location">
    <subcellularLocation>
        <location evidence="1">Membrane</location>
        <topology evidence="1">Multi-pass membrane protein</topology>
    </subcellularLocation>
</comment>
<evidence type="ECO:0000256" key="4">
    <source>
        <dbReference type="ARBA" id="ARBA00022989"/>
    </source>
</evidence>
<evidence type="ECO:0000256" key="3">
    <source>
        <dbReference type="ARBA" id="ARBA00022692"/>
    </source>
</evidence>
<feature type="region of interest" description="Disordered" evidence="6">
    <location>
        <begin position="1"/>
        <end position="21"/>
    </location>
</feature>
<dbReference type="InterPro" id="IPR006043">
    <property type="entry name" value="NCS2"/>
</dbReference>
<dbReference type="Pfam" id="PF00860">
    <property type="entry name" value="Xan_ur_permease"/>
    <property type="match status" value="1"/>
</dbReference>
<dbReference type="PANTHER" id="PTHR11119">
    <property type="entry name" value="XANTHINE-URACIL / VITAMIN C PERMEASE FAMILY MEMBER"/>
    <property type="match status" value="1"/>
</dbReference>
<comment type="similarity">
    <text evidence="2">Belongs to the nucleobase:cation symporter-2 (NCS2) (TC 2.A.40) family.</text>
</comment>
<feature type="transmembrane region" description="Helical" evidence="7">
    <location>
        <begin position="249"/>
        <end position="274"/>
    </location>
</feature>
<dbReference type="GO" id="GO:0016020">
    <property type="term" value="C:membrane"/>
    <property type="evidence" value="ECO:0007669"/>
    <property type="project" value="UniProtKB-SubCell"/>
</dbReference>
<keyword evidence="4 7" id="KW-1133">Transmembrane helix</keyword>
<feature type="compositionally biased region" description="Basic and acidic residues" evidence="6">
    <location>
        <begin position="1"/>
        <end position="13"/>
    </location>
</feature>
<evidence type="ECO:0000313" key="9">
    <source>
        <dbReference type="Proteomes" id="UP000245119"/>
    </source>
</evidence>
<evidence type="ECO:0000256" key="1">
    <source>
        <dbReference type="ARBA" id="ARBA00004141"/>
    </source>
</evidence>
<keyword evidence="3 7" id="KW-0812">Transmembrane</keyword>
<dbReference type="STRING" id="400727.A0A2T7P987"/>
<comment type="caution">
    <text evidence="8">The sequence shown here is derived from an EMBL/GenBank/DDBJ whole genome shotgun (WGS) entry which is preliminary data.</text>
</comment>
<feature type="transmembrane region" description="Helical" evidence="7">
    <location>
        <begin position="87"/>
        <end position="111"/>
    </location>
</feature>
<evidence type="ECO:0000256" key="6">
    <source>
        <dbReference type="SAM" id="MobiDB-lite"/>
    </source>
</evidence>
<reference evidence="8 9" key="1">
    <citation type="submission" date="2018-04" db="EMBL/GenBank/DDBJ databases">
        <title>The genome of golden apple snail Pomacea canaliculata provides insight into stress tolerance and invasive adaptation.</title>
        <authorList>
            <person name="Liu C."/>
            <person name="Liu B."/>
            <person name="Ren Y."/>
            <person name="Zhang Y."/>
            <person name="Wang H."/>
            <person name="Li S."/>
            <person name="Jiang F."/>
            <person name="Yin L."/>
            <person name="Zhang G."/>
            <person name="Qian W."/>
            <person name="Fan W."/>
        </authorList>
    </citation>
    <scope>NUCLEOTIDE SEQUENCE [LARGE SCALE GENOMIC DNA]</scope>
    <source>
        <strain evidence="8">SZHN2017</strain>
        <tissue evidence="8">Muscle</tissue>
    </source>
</reference>
<evidence type="ECO:0008006" key="10">
    <source>
        <dbReference type="Google" id="ProtNLM"/>
    </source>
</evidence>
<feature type="transmembrane region" description="Helical" evidence="7">
    <location>
        <begin position="182"/>
        <end position="199"/>
    </location>
</feature>
<accession>A0A2T7P987</accession>
<feature type="transmembrane region" description="Helical" evidence="7">
    <location>
        <begin position="429"/>
        <end position="450"/>
    </location>
</feature>
<proteinExistence type="inferred from homology"/>
<feature type="transmembrane region" description="Helical" evidence="7">
    <location>
        <begin position="403"/>
        <end position="423"/>
    </location>
</feature>
<dbReference type="Proteomes" id="UP000245119">
    <property type="component" value="Linkage Group LG5"/>
</dbReference>
<feature type="transmembrane region" description="Helical" evidence="7">
    <location>
        <begin position="495"/>
        <end position="515"/>
    </location>
</feature>
<protein>
    <recommendedName>
        <fullName evidence="10">Solute carrier family 23 member 2</fullName>
    </recommendedName>
</protein>
<gene>
    <name evidence="8" type="ORF">C0Q70_09245</name>
</gene>
<name>A0A2T7P987_POMCA</name>
<dbReference type="EMBL" id="PZQS01000005">
    <property type="protein sequence ID" value="PVD29984.1"/>
    <property type="molecule type" value="Genomic_DNA"/>
</dbReference>
<evidence type="ECO:0000256" key="2">
    <source>
        <dbReference type="ARBA" id="ARBA00008821"/>
    </source>
</evidence>
<feature type="transmembrane region" description="Helical" evidence="7">
    <location>
        <begin position="307"/>
        <end position="326"/>
    </location>
</feature>
<feature type="transmembrane region" description="Helical" evidence="7">
    <location>
        <begin position="155"/>
        <end position="175"/>
    </location>
</feature>
<evidence type="ECO:0000256" key="7">
    <source>
        <dbReference type="SAM" id="Phobius"/>
    </source>
</evidence>
<feature type="transmembrane region" description="Helical" evidence="7">
    <location>
        <begin position="211"/>
        <end position="228"/>
    </location>
</feature>
<evidence type="ECO:0000256" key="5">
    <source>
        <dbReference type="ARBA" id="ARBA00023136"/>
    </source>
</evidence>
<organism evidence="8 9">
    <name type="scientific">Pomacea canaliculata</name>
    <name type="common">Golden apple snail</name>
    <dbReference type="NCBI Taxonomy" id="400727"/>
    <lineage>
        <taxon>Eukaryota</taxon>
        <taxon>Metazoa</taxon>
        <taxon>Spiralia</taxon>
        <taxon>Lophotrochozoa</taxon>
        <taxon>Mollusca</taxon>
        <taxon>Gastropoda</taxon>
        <taxon>Caenogastropoda</taxon>
        <taxon>Architaenioglossa</taxon>
        <taxon>Ampullarioidea</taxon>
        <taxon>Ampullariidae</taxon>
        <taxon>Pomacea</taxon>
    </lineage>
</organism>
<keyword evidence="5 7" id="KW-0472">Membrane</keyword>
<feature type="transmembrane region" description="Helical" evidence="7">
    <location>
        <begin position="457"/>
        <end position="475"/>
    </location>
</feature>
<evidence type="ECO:0000313" key="8">
    <source>
        <dbReference type="EMBL" id="PVD29984.1"/>
    </source>
</evidence>
<dbReference type="GO" id="GO:0022857">
    <property type="term" value="F:transmembrane transporter activity"/>
    <property type="evidence" value="ECO:0007669"/>
    <property type="project" value="InterPro"/>
</dbReference>
<dbReference type="AlphaFoldDB" id="A0A2T7P987"/>
<keyword evidence="9" id="KW-1185">Reference proteome</keyword>
<sequence length="617" mass="66524">MRSEDARKEHSQHTADNGIISDEWNEITREEHEKKMIYGVRDDPPVYTCAVYGLQQALMCVLGTMSVPFIVSNAICAQELPEVRAQLMSITFFMCGVATLLQTTVGVRLPIIQGGSHSFLPPIIVMMQLDRWRCPAKDEVGPDDEEPWLARTREIQGGLILASLTQVLLGCSGLVGVAMRFVGPLTVAPTLALIGLGFYSAAVNHYAEKQWGIAAFTAGVLLVCSLWMHKVLLPVPSCSRQRGCHVIRFPFFTLMSVLLAVGLGWLLCFVLTAADLLPTNATSPAYFARTDINLHVVDSTSWFTFPYPFQFGLPTFSLAGFVALVVPTFSSIVESVGDYYACARVSETPPPPPHAVNRGIAIEGVSSILSGMMGASHGTTSYSGNIAAISITRVASRRVFQSAAVILVLMGVVTKFGAVMSLIPDPVLGGLNAMLLGTLVGVAIATLRFVDLTSQRNLTVMGLALLLGLSVPEWVNGSPGRINTGSPEADHALSVLLATPLFVGGMVGFILDNIVPGTLKERGITAWQHTTSPLGAEVHNHRDSPSNRRSSLVESIYDIPLVTRVLKRFSVFRYIPVSPTFQGVRVAVPCRKTPKGDNSKTSASHDNLAFRGDATSF</sequence>